<evidence type="ECO:0000256" key="1">
    <source>
        <dbReference type="SAM" id="MobiDB-lite"/>
    </source>
</evidence>
<feature type="transmembrane region" description="Helical" evidence="2">
    <location>
        <begin position="12"/>
        <end position="29"/>
    </location>
</feature>
<keyword evidence="2" id="KW-0472">Membrane</keyword>
<name>A0A7W4V5E4_9MICO</name>
<evidence type="ECO:0000313" key="4">
    <source>
        <dbReference type="Proteomes" id="UP000529310"/>
    </source>
</evidence>
<sequence>MEPLLEFLALWWWTAPTAVGVGTASYLGATTGRRRARRLALNAARAHEQAAIRAALSARADTRSAQAKVHAARAGAPGPALPDARRALVEAKQRQRSAALALRAARGEVRAERARLGATSSIEDLPLVRLVRQHDEIAARWLEYETDLELSIAVPQLSDPHWPDTAAFLDTMQQAQWLRPPDGAIRMDPVAFTAYRAAVSDMAAAFERAENAALRASARAGQLPRRAAPPQSPPKPPAT</sequence>
<protein>
    <submittedName>
        <fullName evidence="3">Uncharacterized protein</fullName>
    </submittedName>
</protein>
<comment type="caution">
    <text evidence="3">The sequence shown here is derived from an EMBL/GenBank/DDBJ whole genome shotgun (WGS) entry which is preliminary data.</text>
</comment>
<accession>A0A7W4V5E4</accession>
<feature type="region of interest" description="Disordered" evidence="1">
    <location>
        <begin position="216"/>
        <end position="239"/>
    </location>
</feature>
<keyword evidence="2" id="KW-0812">Transmembrane</keyword>
<proteinExistence type="predicted"/>
<reference evidence="3 4" key="1">
    <citation type="submission" date="2020-08" db="EMBL/GenBank/DDBJ databases">
        <title>Sequencing the genomes of 1000 actinobacteria strains.</title>
        <authorList>
            <person name="Klenk H.-P."/>
        </authorList>
    </citation>
    <scope>NUCLEOTIDE SEQUENCE [LARGE SCALE GENOMIC DNA]</scope>
    <source>
        <strain evidence="3 4">DSM 27099</strain>
    </source>
</reference>
<keyword evidence="4" id="KW-1185">Reference proteome</keyword>
<dbReference type="AlphaFoldDB" id="A0A7W4V5E4"/>
<dbReference type="Proteomes" id="UP000529310">
    <property type="component" value="Unassembled WGS sequence"/>
</dbReference>
<gene>
    <name evidence="3" type="ORF">FHX49_002774</name>
</gene>
<evidence type="ECO:0000313" key="3">
    <source>
        <dbReference type="EMBL" id="MBB2977177.1"/>
    </source>
</evidence>
<organism evidence="3 4">
    <name type="scientific">Microbacterium endophyticum</name>
    <dbReference type="NCBI Taxonomy" id="1526412"/>
    <lineage>
        <taxon>Bacteria</taxon>
        <taxon>Bacillati</taxon>
        <taxon>Actinomycetota</taxon>
        <taxon>Actinomycetes</taxon>
        <taxon>Micrococcales</taxon>
        <taxon>Microbacteriaceae</taxon>
        <taxon>Microbacterium</taxon>
    </lineage>
</organism>
<feature type="compositionally biased region" description="Low complexity" evidence="1">
    <location>
        <begin position="216"/>
        <end position="229"/>
    </location>
</feature>
<evidence type="ECO:0000256" key="2">
    <source>
        <dbReference type="SAM" id="Phobius"/>
    </source>
</evidence>
<feature type="compositionally biased region" description="Pro residues" evidence="1">
    <location>
        <begin position="230"/>
        <end position="239"/>
    </location>
</feature>
<keyword evidence="2" id="KW-1133">Transmembrane helix</keyword>
<dbReference type="RefSeq" id="WP_165140661.1">
    <property type="nucleotide sequence ID" value="NZ_CP049255.1"/>
</dbReference>
<dbReference type="EMBL" id="JACHWQ010000013">
    <property type="protein sequence ID" value="MBB2977177.1"/>
    <property type="molecule type" value="Genomic_DNA"/>
</dbReference>